<dbReference type="InterPro" id="IPR012301">
    <property type="entry name" value="Malic_N_dom"/>
</dbReference>
<evidence type="ECO:0000256" key="1">
    <source>
        <dbReference type="ARBA" id="ARBA00001936"/>
    </source>
</evidence>
<evidence type="ECO:0000256" key="6">
    <source>
        <dbReference type="PIRSR" id="PIRSR000106-2"/>
    </source>
</evidence>
<dbReference type="Gene3D" id="3.40.50.10380">
    <property type="entry name" value="Malic enzyme, N-terminal domain"/>
    <property type="match status" value="1"/>
</dbReference>
<dbReference type="PIRSF" id="PIRSF000106">
    <property type="entry name" value="ME"/>
    <property type="match status" value="1"/>
</dbReference>
<evidence type="ECO:0000256" key="2">
    <source>
        <dbReference type="ARBA" id="ARBA00008785"/>
    </source>
</evidence>
<dbReference type="SUPFAM" id="SSF53223">
    <property type="entry name" value="Aminoacid dehydrogenase-like, N-terminal domain"/>
    <property type="match status" value="1"/>
</dbReference>
<dbReference type="GO" id="GO:0046872">
    <property type="term" value="F:metal ion binding"/>
    <property type="evidence" value="ECO:0007669"/>
    <property type="project" value="UniProtKB-KW"/>
</dbReference>
<proteinExistence type="inferred from homology"/>
<dbReference type="GO" id="GO:0004470">
    <property type="term" value="F:malic enzyme activity"/>
    <property type="evidence" value="ECO:0007669"/>
    <property type="project" value="InterPro"/>
</dbReference>
<dbReference type="PRINTS" id="PR00072">
    <property type="entry name" value="MALOXRDTASE"/>
</dbReference>
<dbReference type="InterPro" id="IPR046346">
    <property type="entry name" value="Aminoacid_DH-like_N_sf"/>
</dbReference>
<dbReference type="InterPro" id="IPR045213">
    <property type="entry name" value="Malic_NAD-bd_bact_type"/>
</dbReference>
<comment type="caution">
    <text evidence="11">The sequence shown here is derived from an EMBL/GenBank/DDBJ whole genome shotgun (WGS) entry which is preliminary data.</text>
</comment>
<dbReference type="Pfam" id="PF00390">
    <property type="entry name" value="malic"/>
    <property type="match status" value="1"/>
</dbReference>
<dbReference type="Proteomes" id="UP000295325">
    <property type="component" value="Unassembled WGS sequence"/>
</dbReference>
<dbReference type="InterPro" id="IPR036291">
    <property type="entry name" value="NAD(P)-bd_dom_sf"/>
</dbReference>
<evidence type="ECO:0000256" key="5">
    <source>
        <dbReference type="PIRSR" id="PIRSR000106-1"/>
    </source>
</evidence>
<evidence type="ECO:0000259" key="9">
    <source>
        <dbReference type="SMART" id="SM00919"/>
    </source>
</evidence>
<dbReference type="PANTHER" id="PTHR43237">
    <property type="entry name" value="NADP-DEPENDENT MALIC ENZYME"/>
    <property type="match status" value="1"/>
</dbReference>
<dbReference type="FunFam" id="3.40.50.720:FF:000095">
    <property type="entry name" value="NADP-dependent malic enzyme"/>
    <property type="match status" value="1"/>
</dbReference>
<comment type="cofactor">
    <cofactor evidence="7">
        <name>Mg(2+)</name>
        <dbReference type="ChEBI" id="CHEBI:18420"/>
    </cofactor>
    <cofactor evidence="7">
        <name>Mn(2+)</name>
        <dbReference type="ChEBI" id="CHEBI:29035"/>
    </cofactor>
    <text evidence="7">Divalent metal cations. Prefers magnesium or manganese.</text>
</comment>
<keyword evidence="3 7" id="KW-0479">Metal-binding</keyword>
<feature type="binding site" evidence="7">
    <location>
        <position position="134"/>
    </location>
    <ligand>
        <name>a divalent metal cation</name>
        <dbReference type="ChEBI" id="CHEBI:60240"/>
    </ligand>
</feature>
<dbReference type="RefSeq" id="WP_133628752.1">
    <property type="nucleotide sequence ID" value="NZ_SOAZ01000019.1"/>
</dbReference>
<dbReference type="PROSITE" id="PS00331">
    <property type="entry name" value="MALIC_ENZYMES"/>
    <property type="match status" value="1"/>
</dbReference>
<comment type="similarity">
    <text evidence="2 8">Belongs to the malic enzymes family.</text>
</comment>
<evidence type="ECO:0000259" key="10">
    <source>
        <dbReference type="SMART" id="SM01274"/>
    </source>
</evidence>
<dbReference type="GO" id="GO:0051287">
    <property type="term" value="F:NAD binding"/>
    <property type="evidence" value="ECO:0007669"/>
    <property type="project" value="InterPro"/>
</dbReference>
<evidence type="ECO:0000256" key="8">
    <source>
        <dbReference type="RuleBase" id="RU003427"/>
    </source>
</evidence>
<feature type="binding site" evidence="7">
    <location>
        <position position="159"/>
    </location>
    <ligand>
        <name>a divalent metal cation</name>
        <dbReference type="ChEBI" id="CHEBI:60240"/>
    </ligand>
</feature>
<comment type="cofactor">
    <cofactor evidence="1">
        <name>Mn(2+)</name>
        <dbReference type="ChEBI" id="CHEBI:29035"/>
    </cofactor>
</comment>
<evidence type="ECO:0000256" key="4">
    <source>
        <dbReference type="ARBA" id="ARBA00023002"/>
    </source>
</evidence>
<protein>
    <submittedName>
        <fullName evidence="11">Malate dehydrogenase (Oxaloacetate-decarboxylating)</fullName>
    </submittedName>
</protein>
<dbReference type="FunFam" id="3.40.50.10380:FF:000003">
    <property type="entry name" value="NADP-dependent malic enzyme"/>
    <property type="match status" value="1"/>
</dbReference>
<keyword evidence="12" id="KW-1185">Reference proteome</keyword>
<organism evidence="11 12">
    <name type="scientific">Fonticella tunisiensis</name>
    <dbReference type="NCBI Taxonomy" id="1096341"/>
    <lineage>
        <taxon>Bacteria</taxon>
        <taxon>Bacillati</taxon>
        <taxon>Bacillota</taxon>
        <taxon>Clostridia</taxon>
        <taxon>Eubacteriales</taxon>
        <taxon>Clostridiaceae</taxon>
        <taxon>Fonticella</taxon>
    </lineage>
</organism>
<dbReference type="SUPFAM" id="SSF51735">
    <property type="entry name" value="NAD(P)-binding Rossmann-fold domains"/>
    <property type="match status" value="1"/>
</dbReference>
<dbReference type="CDD" id="cd05311">
    <property type="entry name" value="NAD_bind_2_malic_enz"/>
    <property type="match status" value="1"/>
</dbReference>
<evidence type="ECO:0000256" key="3">
    <source>
        <dbReference type="ARBA" id="ARBA00022723"/>
    </source>
</evidence>
<dbReference type="SMART" id="SM01274">
    <property type="entry name" value="malic"/>
    <property type="match status" value="1"/>
</dbReference>
<sequence length="384" mass="41685">MSIYEDSLKFHNEIRGKIEIKSRTKVQNELDLSLAYTPGVAEPCREICKNKENAYIYTRKWNSVAIVSDGSAVLGLGNIGPEASLPVMEGKAVLFKEFGGVDAFPLVLNTNDVDEIVDTIVRVSPGFGGINLEDISAPRCFEIERKLKERLDIPVFHDDQHGTAIVTLAALINALKIVKKRQDEIRVVVNGPGAAGTAITKLLLSFGVKDIVVCNKKGIINKESNFENEAQQELAHITNPRGISGTLADAMVGADVFIGVSAPNVVTKEMVKTMNRDSIIFAMANPTPEIFPEEAKAGGARIVGTGRSDLPNQINNVLAFPGIFRGALDARAKEINEAMKLAAAFAIANSVPEKDLKEDYIIPRPFDYKVQRAVAEAVSRAAKE</sequence>
<gene>
    <name evidence="11" type="ORF">EDD71_11941</name>
</gene>
<dbReference type="GO" id="GO:0016616">
    <property type="term" value="F:oxidoreductase activity, acting on the CH-OH group of donors, NAD or NADP as acceptor"/>
    <property type="evidence" value="ECO:0007669"/>
    <property type="project" value="InterPro"/>
</dbReference>
<feature type="domain" description="Malic enzyme N-terminal" evidence="10">
    <location>
        <begin position="15"/>
        <end position="148"/>
    </location>
</feature>
<reference evidence="11 12" key="1">
    <citation type="submission" date="2019-03" db="EMBL/GenBank/DDBJ databases">
        <title>Genomic Encyclopedia of Type Strains, Phase IV (KMG-IV): sequencing the most valuable type-strain genomes for metagenomic binning, comparative biology and taxonomic classification.</title>
        <authorList>
            <person name="Goeker M."/>
        </authorList>
    </citation>
    <scope>NUCLEOTIDE SEQUENCE [LARGE SCALE GENOMIC DNA]</scope>
    <source>
        <strain evidence="11 12">DSM 24455</strain>
    </source>
</reference>
<evidence type="ECO:0000313" key="11">
    <source>
        <dbReference type="EMBL" id="TDT51311.1"/>
    </source>
</evidence>
<dbReference type="Pfam" id="PF03949">
    <property type="entry name" value="Malic_M"/>
    <property type="match status" value="1"/>
</dbReference>
<keyword evidence="4" id="KW-0560">Oxidoreductase</keyword>
<name>A0A4R7KBZ7_9CLOT</name>
<dbReference type="OrthoDB" id="9805787at2"/>
<dbReference type="InterPro" id="IPR012302">
    <property type="entry name" value="Malic_NAD-bd"/>
</dbReference>
<evidence type="ECO:0000256" key="7">
    <source>
        <dbReference type="PIRSR" id="PIRSR000106-3"/>
    </source>
</evidence>
<dbReference type="AlphaFoldDB" id="A0A4R7KBZ7"/>
<dbReference type="InterPro" id="IPR051674">
    <property type="entry name" value="Malate_Decarboxylase"/>
</dbReference>
<accession>A0A4R7KBZ7</accession>
<dbReference type="PANTHER" id="PTHR43237:SF4">
    <property type="entry name" value="NADP-DEPENDENT MALIC ENZYME"/>
    <property type="match status" value="1"/>
</dbReference>
<feature type="active site" description="Proton donor" evidence="5">
    <location>
        <position position="36"/>
    </location>
</feature>
<feature type="active site" description="Proton acceptor" evidence="5">
    <location>
        <position position="91"/>
    </location>
</feature>
<feature type="domain" description="Malic enzyme NAD-binding" evidence="9">
    <location>
        <begin position="160"/>
        <end position="383"/>
    </location>
</feature>
<feature type="binding site" evidence="6">
    <location>
        <position position="285"/>
    </location>
    <ligand>
        <name>(S)-malate</name>
        <dbReference type="ChEBI" id="CHEBI:15589"/>
    </ligand>
</feature>
<dbReference type="Gene3D" id="3.40.50.720">
    <property type="entry name" value="NAD(P)-binding Rossmann-like Domain"/>
    <property type="match status" value="1"/>
</dbReference>
<dbReference type="InterPro" id="IPR037062">
    <property type="entry name" value="Malic_N_dom_sf"/>
</dbReference>
<dbReference type="EMBL" id="SOAZ01000019">
    <property type="protein sequence ID" value="TDT51311.1"/>
    <property type="molecule type" value="Genomic_DNA"/>
</dbReference>
<dbReference type="InterPro" id="IPR015884">
    <property type="entry name" value="Malic_enzyme_CS"/>
</dbReference>
<evidence type="ECO:0000313" key="12">
    <source>
        <dbReference type="Proteomes" id="UP000295325"/>
    </source>
</evidence>
<dbReference type="InterPro" id="IPR001891">
    <property type="entry name" value="Malic_OxRdtase"/>
</dbReference>
<dbReference type="SMART" id="SM00919">
    <property type="entry name" value="Malic_M"/>
    <property type="match status" value="1"/>
</dbReference>
<feature type="binding site" evidence="6">
    <location>
        <position position="315"/>
    </location>
    <ligand>
        <name>(S)-malate</name>
        <dbReference type="ChEBI" id="CHEBI:15589"/>
    </ligand>
</feature>
<feature type="binding site" evidence="7">
    <location>
        <position position="133"/>
    </location>
    <ligand>
        <name>a divalent metal cation</name>
        <dbReference type="ChEBI" id="CHEBI:60240"/>
    </ligand>
</feature>